<feature type="compositionally biased region" description="Polar residues" evidence="1">
    <location>
        <begin position="82"/>
        <end position="93"/>
    </location>
</feature>
<dbReference type="AlphaFoldDB" id="A0A2G8SGV8"/>
<dbReference type="STRING" id="1077348.A0A2G8SGV8"/>
<feature type="domain" description="HAT C-terminal dimerisation" evidence="2">
    <location>
        <begin position="1"/>
        <end position="47"/>
    </location>
</feature>
<feature type="region of interest" description="Disordered" evidence="1">
    <location>
        <begin position="68"/>
        <end position="93"/>
    </location>
</feature>
<evidence type="ECO:0000313" key="4">
    <source>
        <dbReference type="Proteomes" id="UP000230002"/>
    </source>
</evidence>
<dbReference type="GO" id="GO:0046983">
    <property type="term" value="F:protein dimerization activity"/>
    <property type="evidence" value="ECO:0007669"/>
    <property type="project" value="InterPro"/>
</dbReference>
<evidence type="ECO:0000259" key="2">
    <source>
        <dbReference type="Pfam" id="PF05699"/>
    </source>
</evidence>
<evidence type="ECO:0000256" key="1">
    <source>
        <dbReference type="SAM" id="MobiDB-lite"/>
    </source>
</evidence>
<dbReference type="Pfam" id="PF05699">
    <property type="entry name" value="Dimer_Tnp_hAT"/>
    <property type="match status" value="1"/>
</dbReference>
<dbReference type="SUPFAM" id="SSF53098">
    <property type="entry name" value="Ribonuclease H-like"/>
    <property type="match status" value="1"/>
</dbReference>
<dbReference type="EMBL" id="AYKW01000009">
    <property type="protein sequence ID" value="PIL32937.1"/>
    <property type="molecule type" value="Genomic_DNA"/>
</dbReference>
<gene>
    <name evidence="3" type="ORF">GSI_05055</name>
</gene>
<sequence>MALDVLSMPATSMDAERAFLRGRLTVSRLRHSLSDQSVRASTVLGSWARYSELVPEADAIELLRRKEKGKGKVVPDSDKAPSNESAGVITLSD</sequence>
<name>A0A2G8SGV8_9APHY</name>
<keyword evidence="4" id="KW-1185">Reference proteome</keyword>
<protein>
    <recommendedName>
        <fullName evidence="2">HAT C-terminal dimerisation domain-containing protein</fullName>
    </recommendedName>
</protein>
<accession>A0A2G8SGV8</accession>
<evidence type="ECO:0000313" key="3">
    <source>
        <dbReference type="EMBL" id="PIL32937.1"/>
    </source>
</evidence>
<dbReference type="InterPro" id="IPR008906">
    <property type="entry name" value="HATC_C_dom"/>
</dbReference>
<dbReference type="Proteomes" id="UP000230002">
    <property type="component" value="Unassembled WGS sequence"/>
</dbReference>
<dbReference type="OrthoDB" id="3268424at2759"/>
<comment type="caution">
    <text evidence="3">The sequence shown here is derived from an EMBL/GenBank/DDBJ whole genome shotgun (WGS) entry which is preliminary data.</text>
</comment>
<organism evidence="3 4">
    <name type="scientific">Ganoderma sinense ZZ0214-1</name>
    <dbReference type="NCBI Taxonomy" id="1077348"/>
    <lineage>
        <taxon>Eukaryota</taxon>
        <taxon>Fungi</taxon>
        <taxon>Dikarya</taxon>
        <taxon>Basidiomycota</taxon>
        <taxon>Agaricomycotina</taxon>
        <taxon>Agaricomycetes</taxon>
        <taxon>Polyporales</taxon>
        <taxon>Polyporaceae</taxon>
        <taxon>Ganoderma</taxon>
    </lineage>
</organism>
<reference evidence="3 4" key="1">
    <citation type="journal article" date="2015" name="Sci. Rep.">
        <title>Chromosome-level genome map provides insights into diverse defense mechanisms in the medicinal fungus Ganoderma sinense.</title>
        <authorList>
            <person name="Zhu Y."/>
            <person name="Xu J."/>
            <person name="Sun C."/>
            <person name="Zhou S."/>
            <person name="Xu H."/>
            <person name="Nelson D.R."/>
            <person name="Qian J."/>
            <person name="Song J."/>
            <person name="Luo H."/>
            <person name="Xiang L."/>
            <person name="Li Y."/>
            <person name="Xu Z."/>
            <person name="Ji A."/>
            <person name="Wang L."/>
            <person name="Lu S."/>
            <person name="Hayward A."/>
            <person name="Sun W."/>
            <person name="Li X."/>
            <person name="Schwartz D.C."/>
            <person name="Wang Y."/>
            <person name="Chen S."/>
        </authorList>
    </citation>
    <scope>NUCLEOTIDE SEQUENCE [LARGE SCALE GENOMIC DNA]</scope>
    <source>
        <strain evidence="3 4">ZZ0214-1</strain>
    </source>
</reference>
<proteinExistence type="predicted"/>
<dbReference type="InterPro" id="IPR012337">
    <property type="entry name" value="RNaseH-like_sf"/>
</dbReference>